<proteinExistence type="predicted"/>
<accession>A0A0H5DMV0</accession>
<dbReference type="EMBL" id="CVTF01000133">
    <property type="protein sequence ID" value="CRL92567.1"/>
    <property type="molecule type" value="Genomic_DNA"/>
</dbReference>
<dbReference type="AlphaFoldDB" id="A0A0H5DMV0"/>
<protein>
    <recommendedName>
        <fullName evidence="3">PilS cassette</fullName>
    </recommendedName>
</protein>
<dbReference type="Proteomes" id="UP000182715">
    <property type="component" value="Unassembled WGS sequence"/>
</dbReference>
<evidence type="ECO:0008006" key="3">
    <source>
        <dbReference type="Google" id="ProtNLM"/>
    </source>
</evidence>
<organism evidence="1 2">
    <name type="scientific">Neisseria meningitidis serogroup B</name>
    <dbReference type="NCBI Taxonomy" id="491"/>
    <lineage>
        <taxon>Bacteria</taxon>
        <taxon>Pseudomonadati</taxon>
        <taxon>Pseudomonadota</taxon>
        <taxon>Betaproteobacteria</taxon>
        <taxon>Neisseriales</taxon>
        <taxon>Neisseriaceae</taxon>
        <taxon>Neisseria</taxon>
    </lineage>
</organism>
<evidence type="ECO:0000313" key="1">
    <source>
        <dbReference type="EMBL" id="CRL92567.1"/>
    </source>
</evidence>
<evidence type="ECO:0000313" key="2">
    <source>
        <dbReference type="Proteomes" id="UP000182715"/>
    </source>
</evidence>
<sequence length="37" mass="4313">MFLGRIYGLILFSPSFPRRRESGLYGFGFFFEVSGNF</sequence>
<name>A0A0H5DMV0_NEIMI</name>
<reference evidence="1 2" key="1">
    <citation type="submission" date="2014-11" db="EMBL/GenBank/DDBJ databases">
        <authorList>
            <person name="Diene M.Seydina."/>
        </authorList>
    </citation>
    <scope>NUCLEOTIDE SEQUENCE [LARGE SCALE GENOMIC DNA]</scope>
    <source>
        <strain evidence="1 2">Neisseria meningitidis CHUV</strain>
    </source>
</reference>